<organism evidence="2 3">
    <name type="scientific">Dactylosporangium cerinum</name>
    <dbReference type="NCBI Taxonomy" id="1434730"/>
    <lineage>
        <taxon>Bacteria</taxon>
        <taxon>Bacillati</taxon>
        <taxon>Actinomycetota</taxon>
        <taxon>Actinomycetes</taxon>
        <taxon>Micromonosporales</taxon>
        <taxon>Micromonosporaceae</taxon>
        <taxon>Dactylosporangium</taxon>
    </lineage>
</organism>
<gene>
    <name evidence="2" type="ORF">ACFPIJ_64325</name>
</gene>
<reference evidence="3" key="1">
    <citation type="journal article" date="2019" name="Int. J. Syst. Evol. Microbiol.">
        <title>The Global Catalogue of Microorganisms (GCM) 10K type strain sequencing project: providing services to taxonomists for standard genome sequencing and annotation.</title>
        <authorList>
            <consortium name="The Broad Institute Genomics Platform"/>
            <consortium name="The Broad Institute Genome Sequencing Center for Infectious Disease"/>
            <person name="Wu L."/>
            <person name="Ma J."/>
        </authorList>
    </citation>
    <scope>NUCLEOTIDE SEQUENCE [LARGE SCALE GENOMIC DNA]</scope>
    <source>
        <strain evidence="3">CGMCC 4.7152</strain>
    </source>
</reference>
<dbReference type="EMBL" id="JBHSIU010000136">
    <property type="protein sequence ID" value="MFC5008732.1"/>
    <property type="molecule type" value="Genomic_DNA"/>
</dbReference>
<dbReference type="Proteomes" id="UP001595912">
    <property type="component" value="Unassembled WGS sequence"/>
</dbReference>
<keyword evidence="1" id="KW-0175">Coiled coil</keyword>
<comment type="caution">
    <text evidence="2">The sequence shown here is derived from an EMBL/GenBank/DDBJ whole genome shotgun (WGS) entry which is preliminary data.</text>
</comment>
<dbReference type="RefSeq" id="WP_380129435.1">
    <property type="nucleotide sequence ID" value="NZ_JBHSIU010000136.1"/>
</dbReference>
<evidence type="ECO:0000313" key="3">
    <source>
        <dbReference type="Proteomes" id="UP001595912"/>
    </source>
</evidence>
<protein>
    <recommendedName>
        <fullName evidence="4">Tetratricopeptide repeat protein</fullName>
    </recommendedName>
</protein>
<sequence>MSVPQIDESGMDPMRRTAHAAGTSAPAPDRDATTVGFEDMMAAIATMPVEVRDRLADEADAIELGLDAIELGSAYLERGDFERAERWLRVAARHRVSQAEQRLADLAELRQALAEIRSLAADVSSVVLGADRKPATDADAAPDIEDPYAEASRIIAEAKRKAAGIVAAAKLRTRRPSAAAAGQRVETRPAKVTGTWRYSLGGGAPLYLSTSLVSHGVDLDPVPWRPTGGWTVWHAAGTGRSSSVARDLARAEANGRTIMLLILDNIDTVSGRGTPAPPTQCGAWTSSTLPWSLALSSTKIVGIGAFGSVRLVTPLRGRPDCGFDAGLVTRLRQRLHDECAVHAMRDRGMRQGSPLEETVAAAVLERLEAHYGLGRPSSIGADRLLVPTVRPGLGDDLYVDLVPHWPTAAGEPVSAAPHDHVDHLQAQGK</sequence>
<evidence type="ECO:0000256" key="1">
    <source>
        <dbReference type="SAM" id="Coils"/>
    </source>
</evidence>
<evidence type="ECO:0000313" key="2">
    <source>
        <dbReference type="EMBL" id="MFC5008732.1"/>
    </source>
</evidence>
<proteinExistence type="predicted"/>
<feature type="coiled-coil region" evidence="1">
    <location>
        <begin position="89"/>
        <end position="116"/>
    </location>
</feature>
<name>A0ABV9WMH4_9ACTN</name>
<keyword evidence="3" id="KW-1185">Reference proteome</keyword>
<evidence type="ECO:0008006" key="4">
    <source>
        <dbReference type="Google" id="ProtNLM"/>
    </source>
</evidence>
<accession>A0ABV9WMH4</accession>